<dbReference type="Gene3D" id="6.10.280.220">
    <property type="match status" value="1"/>
</dbReference>
<organism evidence="2 3">
    <name type="scientific">Pleurodeles waltl</name>
    <name type="common">Iberian ribbed newt</name>
    <dbReference type="NCBI Taxonomy" id="8319"/>
    <lineage>
        <taxon>Eukaryota</taxon>
        <taxon>Metazoa</taxon>
        <taxon>Chordata</taxon>
        <taxon>Craniata</taxon>
        <taxon>Vertebrata</taxon>
        <taxon>Euteleostomi</taxon>
        <taxon>Amphibia</taxon>
        <taxon>Batrachia</taxon>
        <taxon>Caudata</taxon>
        <taxon>Salamandroidea</taxon>
        <taxon>Salamandridae</taxon>
        <taxon>Pleurodelinae</taxon>
        <taxon>Pleurodeles</taxon>
    </lineage>
</organism>
<reference evidence="2" key="1">
    <citation type="journal article" date="2022" name="bioRxiv">
        <title>Sequencing and chromosome-scale assembly of the giantPleurodeles waltlgenome.</title>
        <authorList>
            <person name="Brown T."/>
            <person name="Elewa A."/>
            <person name="Iarovenko S."/>
            <person name="Subramanian E."/>
            <person name="Araus A.J."/>
            <person name="Petzold A."/>
            <person name="Susuki M."/>
            <person name="Suzuki K.-i.T."/>
            <person name="Hayashi T."/>
            <person name="Toyoda A."/>
            <person name="Oliveira C."/>
            <person name="Osipova E."/>
            <person name="Leigh N.D."/>
            <person name="Simon A."/>
            <person name="Yun M.H."/>
        </authorList>
    </citation>
    <scope>NUCLEOTIDE SEQUENCE</scope>
    <source>
        <strain evidence="2">20211129_DDA</strain>
        <tissue evidence="2">Liver</tissue>
    </source>
</reference>
<name>A0AAV7QYV2_PLEWA</name>
<feature type="coiled-coil region" evidence="1">
    <location>
        <begin position="58"/>
        <end position="85"/>
    </location>
</feature>
<keyword evidence="1" id="KW-0175">Coiled coil</keyword>
<protein>
    <submittedName>
        <fullName evidence="2">Uncharacterized protein</fullName>
    </submittedName>
</protein>
<evidence type="ECO:0000313" key="3">
    <source>
        <dbReference type="Proteomes" id="UP001066276"/>
    </source>
</evidence>
<dbReference type="SUPFAM" id="SSF90257">
    <property type="entry name" value="Myosin rod fragments"/>
    <property type="match status" value="1"/>
</dbReference>
<dbReference type="Proteomes" id="UP001066276">
    <property type="component" value="Chromosome 6"/>
</dbReference>
<gene>
    <name evidence="2" type="ORF">NDU88_009934</name>
</gene>
<sequence>MQDTLNRILGAIEDTKLTLSQEIGKVSAELSHLQTDHHKLLDRVKAIETTLDDLQPAHHALQVQVAHLSEQIQKLEHRAEDEEGLSRCNNVRIVGLPEGVEGPDQWPIYSIGYALSWARNPSHHSLRWKEHIRSQLVDRSRGGGPDQ</sequence>
<keyword evidence="3" id="KW-1185">Reference proteome</keyword>
<proteinExistence type="predicted"/>
<dbReference type="AlphaFoldDB" id="A0AAV7QYV2"/>
<dbReference type="EMBL" id="JANPWB010000010">
    <property type="protein sequence ID" value="KAJ1143628.1"/>
    <property type="molecule type" value="Genomic_DNA"/>
</dbReference>
<comment type="caution">
    <text evidence="2">The sequence shown here is derived from an EMBL/GenBank/DDBJ whole genome shotgun (WGS) entry which is preliminary data.</text>
</comment>
<evidence type="ECO:0000313" key="2">
    <source>
        <dbReference type="EMBL" id="KAJ1143628.1"/>
    </source>
</evidence>
<evidence type="ECO:0000256" key="1">
    <source>
        <dbReference type="SAM" id="Coils"/>
    </source>
</evidence>
<accession>A0AAV7QYV2</accession>